<dbReference type="GO" id="GO:0005634">
    <property type="term" value="C:nucleus"/>
    <property type="evidence" value="ECO:0007669"/>
    <property type="project" value="UniProtKB-SubCell"/>
</dbReference>
<comment type="catalytic activity">
    <reaction evidence="8">
        <text>Zn(2+)(in) = Zn(2+)(out)</text>
        <dbReference type="Rhea" id="RHEA:29351"/>
        <dbReference type="ChEBI" id="CHEBI:29105"/>
    </reaction>
</comment>
<evidence type="ECO:0000256" key="2">
    <source>
        <dbReference type="ARBA" id="ARBA00006939"/>
    </source>
</evidence>
<evidence type="ECO:0000256" key="3">
    <source>
        <dbReference type="ARBA" id="ARBA00022448"/>
    </source>
</evidence>
<evidence type="ECO:0000256" key="7">
    <source>
        <dbReference type="ARBA" id="ARBA00023065"/>
    </source>
</evidence>
<dbReference type="EMBL" id="JABVXQ010000009">
    <property type="protein sequence ID" value="KAF6090860.1"/>
    <property type="molecule type" value="Genomic_DNA"/>
</dbReference>
<keyword evidence="9" id="KW-0325">Glycoprotein</keyword>
<dbReference type="GO" id="GO:0005739">
    <property type="term" value="C:mitochondrion"/>
    <property type="evidence" value="ECO:0007669"/>
    <property type="project" value="UniProtKB-SubCell"/>
</dbReference>
<keyword evidence="9" id="KW-0812">Transmembrane</keyword>
<dbReference type="GO" id="GO:0005794">
    <property type="term" value="C:Golgi apparatus"/>
    <property type="evidence" value="ECO:0007669"/>
    <property type="project" value="UniProtKB-SubCell"/>
</dbReference>
<dbReference type="AlphaFoldDB" id="A0A833ZG26"/>
<comment type="similarity">
    <text evidence="2 9">Belongs to the ZIP transporter (TC 2.A.5) family.</text>
</comment>
<feature type="transmembrane region" description="Helical" evidence="9">
    <location>
        <begin position="58"/>
        <end position="76"/>
    </location>
</feature>
<keyword evidence="5 9" id="KW-0862">Zinc</keyword>
<gene>
    <name evidence="10" type="ORF">HJG60_012237</name>
</gene>
<dbReference type="InterPro" id="IPR045891">
    <property type="entry name" value="ZIP9"/>
</dbReference>
<keyword evidence="9" id="KW-0472">Membrane</keyword>
<keyword evidence="6 9" id="KW-0864">Zinc transport</keyword>
<evidence type="ECO:0000256" key="9">
    <source>
        <dbReference type="RuleBase" id="RU369011"/>
    </source>
</evidence>
<comment type="caution">
    <text evidence="9">Lacks conserved residue(s) required for the propagation of feature annotation.</text>
</comment>
<name>A0A833ZG26_9CHIR</name>
<evidence type="ECO:0000313" key="11">
    <source>
        <dbReference type="Proteomes" id="UP000664940"/>
    </source>
</evidence>
<evidence type="ECO:0000256" key="6">
    <source>
        <dbReference type="ARBA" id="ARBA00022906"/>
    </source>
</evidence>
<comment type="function">
    <text evidence="9">Transports zinc ions across cell and organelle membranes into the cytoplasm and regulates intracellular zinc homeostasis. Participates in the zinc ions efflux out of the secretory compartments. Also functions as membrane androgen receptor that mediates, through a G protein, the non-classical androgen signaling pathway, characterized by the activation of MAPK3/MAPK1 (Erk1/2) and transcription factors CREB1 or ATF1. Moreover, has dual functions as membrane-bound androgen receptor and as an androgen-dependent zinc transporter both of which are mediated through an inhibitory G protein (Gi) that mediates both MAP kinase and zinc signaling leading to the androgen-dependent apoptotic process.</text>
</comment>
<evidence type="ECO:0000256" key="5">
    <source>
        <dbReference type="ARBA" id="ARBA00022833"/>
    </source>
</evidence>
<dbReference type="GO" id="GO:0048471">
    <property type="term" value="C:perinuclear region of cytoplasm"/>
    <property type="evidence" value="ECO:0007669"/>
    <property type="project" value="UniProtKB-SubCell"/>
</dbReference>
<comment type="subcellular location">
    <subcellularLocation>
        <location evidence="1 9">Cell membrane</location>
        <topology evidence="1 9">Multi-pass membrane protein</topology>
    </subcellularLocation>
    <subcellularLocation>
        <location evidence="9">Cytoplasm</location>
        <location evidence="9">Perinuclear region</location>
    </subcellularLocation>
    <subcellularLocation>
        <location evidence="9">Golgi apparatus</location>
        <location evidence="9">trans-Golgi network membrane</location>
    </subcellularLocation>
    <subcellularLocation>
        <location evidence="9">Mitochondrion</location>
    </subcellularLocation>
    <subcellularLocation>
        <location evidence="9">Nucleus</location>
    </subcellularLocation>
</comment>
<dbReference type="PANTHER" id="PTHR16133:SF5">
    <property type="entry name" value="ZINC TRANSPORTER ZIP9"/>
    <property type="match status" value="1"/>
</dbReference>
<comment type="caution">
    <text evidence="10">The sequence shown here is derived from an EMBL/GenBank/DDBJ whole genome shotgun (WGS) entry which is preliminary data.</text>
</comment>
<evidence type="ECO:0000256" key="8">
    <source>
        <dbReference type="ARBA" id="ARBA00034634"/>
    </source>
</evidence>
<dbReference type="PANTHER" id="PTHR16133">
    <property type="entry name" value="SOLUTE CARRIER FAMILY 39 ZINC TRANSPORTER , MEMBER 9-RELATED"/>
    <property type="match status" value="1"/>
</dbReference>
<sequence length="187" mass="20020">MFGEGEGWAGVVAAWEGGHGACAARQEGGPPALAPARPTGVLSWLFTHLGALLLPIQLHAYTGVPLLLGFVFMLLVDEIGNSYVRYTDDEETARPSNSKITNTLGLAVHAADTARTFHLFAEGLLGSPRGLNTESLEYAATQLLAAQQRQVLQSLLSGILESSTEAEKSNEIDKALARLITEKEKDY</sequence>
<accession>A0A833ZG26</accession>
<evidence type="ECO:0000256" key="4">
    <source>
        <dbReference type="ARBA" id="ARBA00022475"/>
    </source>
</evidence>
<keyword evidence="4" id="KW-1003">Cell membrane</keyword>
<dbReference type="GO" id="GO:0005886">
    <property type="term" value="C:plasma membrane"/>
    <property type="evidence" value="ECO:0007669"/>
    <property type="project" value="UniProtKB-SubCell"/>
</dbReference>
<evidence type="ECO:0000256" key="1">
    <source>
        <dbReference type="ARBA" id="ARBA00004651"/>
    </source>
</evidence>
<dbReference type="Proteomes" id="UP000664940">
    <property type="component" value="Unassembled WGS sequence"/>
</dbReference>
<evidence type="ECO:0000313" key="10">
    <source>
        <dbReference type="EMBL" id="KAF6090860.1"/>
    </source>
</evidence>
<organism evidence="10 11">
    <name type="scientific">Phyllostomus discolor</name>
    <name type="common">pale spear-nosed bat</name>
    <dbReference type="NCBI Taxonomy" id="89673"/>
    <lineage>
        <taxon>Eukaryota</taxon>
        <taxon>Metazoa</taxon>
        <taxon>Chordata</taxon>
        <taxon>Craniata</taxon>
        <taxon>Vertebrata</taxon>
        <taxon>Euteleostomi</taxon>
        <taxon>Mammalia</taxon>
        <taxon>Eutheria</taxon>
        <taxon>Laurasiatheria</taxon>
        <taxon>Chiroptera</taxon>
        <taxon>Yangochiroptera</taxon>
        <taxon>Phyllostomidae</taxon>
        <taxon>Phyllostominae</taxon>
        <taxon>Phyllostomus</taxon>
    </lineage>
</organism>
<protein>
    <recommendedName>
        <fullName evidence="9">Zinc transporter ZIP9</fullName>
        <shortName evidence="9">ZIP-9</shortName>
    </recommendedName>
    <alternativeName>
        <fullName evidence="9">Solute carrier family 39 member 9</fullName>
    </alternativeName>
    <alternativeName>
        <fullName evidence="9">Zrt- and Irt-like protein 9</fullName>
    </alternativeName>
</protein>
<reference evidence="10 11" key="1">
    <citation type="journal article" date="2020" name="Nature">
        <title>Six reference-quality genomes reveal evolution of bat adaptations.</title>
        <authorList>
            <person name="Jebb D."/>
            <person name="Huang Z."/>
            <person name="Pippel M."/>
            <person name="Hughes G.M."/>
            <person name="Lavrichenko K."/>
            <person name="Devanna P."/>
            <person name="Winkler S."/>
            <person name="Jermiin L.S."/>
            <person name="Skirmuntt E.C."/>
            <person name="Katzourakis A."/>
            <person name="Burkitt-Gray L."/>
            <person name="Ray D.A."/>
            <person name="Sullivan K.A.M."/>
            <person name="Roscito J.G."/>
            <person name="Kirilenko B.M."/>
            <person name="Davalos L.M."/>
            <person name="Corthals A.P."/>
            <person name="Power M.L."/>
            <person name="Jones G."/>
            <person name="Ransome R.D."/>
            <person name="Dechmann D.K.N."/>
            <person name="Locatelli A.G."/>
            <person name="Puechmaille S.J."/>
            <person name="Fedrigo O."/>
            <person name="Jarvis E.D."/>
            <person name="Hiller M."/>
            <person name="Vernes S.C."/>
            <person name="Myers E.W."/>
            <person name="Teeling E.C."/>
        </authorList>
    </citation>
    <scope>NUCLEOTIDE SEQUENCE [LARGE SCALE GENOMIC DNA]</scope>
    <source>
        <strain evidence="10">Bat1K_MPI-CBG_1</strain>
    </source>
</reference>
<keyword evidence="7 9" id="KW-0406">Ion transport</keyword>
<keyword evidence="9" id="KW-1133">Transmembrane helix</keyword>
<dbReference type="GO" id="GO:0005385">
    <property type="term" value="F:zinc ion transmembrane transporter activity"/>
    <property type="evidence" value="ECO:0007669"/>
    <property type="project" value="UniProtKB-UniRule"/>
</dbReference>
<keyword evidence="3 9" id="KW-0813">Transport</keyword>
<proteinExistence type="inferred from homology"/>